<evidence type="ECO:0000256" key="8">
    <source>
        <dbReference type="ARBA" id="ARBA00022989"/>
    </source>
</evidence>
<dbReference type="InterPro" id="IPR006593">
    <property type="entry name" value="Cyt_b561/ferric_Rdtase_TM"/>
</dbReference>
<evidence type="ECO:0000256" key="12">
    <source>
        <dbReference type="SAM" id="Phobius"/>
    </source>
</evidence>
<evidence type="ECO:0000256" key="2">
    <source>
        <dbReference type="ARBA" id="ARBA00004141"/>
    </source>
</evidence>
<evidence type="ECO:0000256" key="7">
    <source>
        <dbReference type="ARBA" id="ARBA00022982"/>
    </source>
</evidence>
<evidence type="ECO:0000256" key="3">
    <source>
        <dbReference type="ARBA" id="ARBA00022448"/>
    </source>
</evidence>
<keyword evidence="9" id="KW-0408">Iron</keyword>
<keyword evidence="5 12" id="KW-0812">Transmembrane</keyword>
<dbReference type="PANTHER" id="PTHR10106">
    <property type="entry name" value="CYTOCHROME B561-RELATED"/>
    <property type="match status" value="1"/>
</dbReference>
<evidence type="ECO:0000256" key="6">
    <source>
        <dbReference type="ARBA" id="ARBA00022723"/>
    </source>
</evidence>
<reference evidence="14" key="1">
    <citation type="submission" date="2018-07" db="EMBL/GenBank/DDBJ databases">
        <authorList>
            <person name="Quirk P.G."/>
            <person name="Krulwich T.A."/>
        </authorList>
    </citation>
    <scope>NUCLEOTIDE SEQUENCE</scope>
</reference>
<dbReference type="FunFam" id="1.20.120.1770:FF:000001">
    <property type="entry name" value="Cytochrome b reductase 1"/>
    <property type="match status" value="1"/>
</dbReference>
<dbReference type="VEuPathDB" id="VectorBase:CSON008869"/>
<feature type="transmembrane region" description="Helical" evidence="12">
    <location>
        <begin position="79"/>
        <end position="99"/>
    </location>
</feature>
<evidence type="ECO:0000256" key="9">
    <source>
        <dbReference type="ARBA" id="ARBA00023004"/>
    </source>
</evidence>
<dbReference type="CDD" id="cd08764">
    <property type="entry name" value="Cyt_b561_CG1275_like"/>
    <property type="match status" value="1"/>
</dbReference>
<evidence type="ECO:0000313" key="14">
    <source>
        <dbReference type="EMBL" id="SSX23372.1"/>
    </source>
</evidence>
<keyword evidence="4" id="KW-0349">Heme</keyword>
<feature type="transmembrane region" description="Helical" evidence="12">
    <location>
        <begin position="183"/>
        <end position="204"/>
    </location>
</feature>
<comment type="cofactor">
    <cofactor evidence="1">
        <name>heme b</name>
        <dbReference type="ChEBI" id="CHEBI:60344"/>
    </cofactor>
</comment>
<dbReference type="GO" id="GO:0046872">
    <property type="term" value="F:metal ion binding"/>
    <property type="evidence" value="ECO:0007669"/>
    <property type="project" value="UniProtKB-KW"/>
</dbReference>
<keyword evidence="3" id="KW-0813">Transport</keyword>
<dbReference type="OMA" id="GAGDCEY"/>
<protein>
    <submittedName>
        <fullName evidence="14">CSON008869 protein</fullName>
    </submittedName>
</protein>
<evidence type="ECO:0000256" key="4">
    <source>
        <dbReference type="ARBA" id="ARBA00022617"/>
    </source>
</evidence>
<feature type="compositionally biased region" description="Polar residues" evidence="11">
    <location>
        <begin position="7"/>
        <end position="19"/>
    </location>
</feature>
<evidence type="ECO:0000256" key="5">
    <source>
        <dbReference type="ARBA" id="ARBA00022692"/>
    </source>
</evidence>
<dbReference type="InterPro" id="IPR043205">
    <property type="entry name" value="CYB561/CYBRD1-like"/>
</dbReference>
<gene>
    <name evidence="14" type="primary">CSON008869</name>
</gene>
<feature type="transmembrane region" description="Helical" evidence="12">
    <location>
        <begin position="224"/>
        <end position="244"/>
    </location>
</feature>
<dbReference type="PANTHER" id="PTHR10106:SF0">
    <property type="entry name" value="LD36721P"/>
    <property type="match status" value="1"/>
</dbReference>
<evidence type="ECO:0000256" key="10">
    <source>
        <dbReference type="ARBA" id="ARBA00023136"/>
    </source>
</evidence>
<feature type="transmembrane region" description="Helical" evidence="12">
    <location>
        <begin position="150"/>
        <end position="171"/>
    </location>
</feature>
<feature type="domain" description="Cytochrome b561" evidence="13">
    <location>
        <begin position="41"/>
        <end position="245"/>
    </location>
</feature>
<keyword evidence="8 12" id="KW-1133">Transmembrane helix</keyword>
<comment type="subcellular location">
    <subcellularLocation>
        <location evidence="2">Membrane</location>
        <topology evidence="2">Multi-pass membrane protein</topology>
    </subcellularLocation>
</comment>
<dbReference type="PROSITE" id="PS50939">
    <property type="entry name" value="CYTOCHROME_B561"/>
    <property type="match status" value="1"/>
</dbReference>
<name>A0A336LZE9_CULSO</name>
<keyword evidence="6" id="KW-0479">Metal-binding</keyword>
<dbReference type="SMART" id="SM00665">
    <property type="entry name" value="B561"/>
    <property type="match status" value="1"/>
</dbReference>
<organism evidence="14">
    <name type="scientific">Culicoides sonorensis</name>
    <name type="common">Biting midge</name>
    <dbReference type="NCBI Taxonomy" id="179676"/>
    <lineage>
        <taxon>Eukaryota</taxon>
        <taxon>Metazoa</taxon>
        <taxon>Ecdysozoa</taxon>
        <taxon>Arthropoda</taxon>
        <taxon>Hexapoda</taxon>
        <taxon>Insecta</taxon>
        <taxon>Pterygota</taxon>
        <taxon>Neoptera</taxon>
        <taxon>Endopterygota</taxon>
        <taxon>Diptera</taxon>
        <taxon>Nematocera</taxon>
        <taxon>Chironomoidea</taxon>
        <taxon>Ceratopogonidae</taxon>
        <taxon>Ceratopogoninae</taxon>
        <taxon>Culicoides</taxon>
        <taxon>Monoculicoides</taxon>
    </lineage>
</organism>
<evidence type="ECO:0000256" key="11">
    <source>
        <dbReference type="SAM" id="MobiDB-lite"/>
    </source>
</evidence>
<dbReference type="GO" id="GO:0016491">
    <property type="term" value="F:oxidoreductase activity"/>
    <property type="evidence" value="ECO:0007669"/>
    <property type="project" value="InterPro"/>
</dbReference>
<sequence>MSEHNPENPSQPATSTPPNRTMDEIGSPSKNLVNFRLFYIISQLVGIVIVILMICWIALHLDGLAWTSNPRVQFNWHPLLMTLGMIFLYGNSILVYRGFRYARKRPLKLTHASIHAGAFFFTVIALIAVFDSHNLNNPPIPNMYSLHSWVGLSAVIIFAMQYVVGFVTFLFPQLKEPIRETVMPAHIFFGLLGFVMAIGAALLGLSEKAFFHIKNISELPSEGLLVNCIGTGLIIYGAIVVYLVTDRQYKREPLPEDAMLLTGGNSE</sequence>
<feature type="region of interest" description="Disordered" evidence="11">
    <location>
        <begin position="1"/>
        <end position="23"/>
    </location>
</feature>
<dbReference type="EMBL" id="UFQT01000340">
    <property type="protein sequence ID" value="SSX23372.1"/>
    <property type="molecule type" value="Genomic_DNA"/>
</dbReference>
<accession>A0A336LZE9</accession>
<proteinExistence type="predicted"/>
<dbReference type="GO" id="GO:0016020">
    <property type="term" value="C:membrane"/>
    <property type="evidence" value="ECO:0007669"/>
    <property type="project" value="UniProtKB-SubCell"/>
</dbReference>
<evidence type="ECO:0000259" key="13">
    <source>
        <dbReference type="PROSITE" id="PS50939"/>
    </source>
</evidence>
<feature type="transmembrane region" description="Helical" evidence="12">
    <location>
        <begin position="111"/>
        <end position="130"/>
    </location>
</feature>
<dbReference type="Gene3D" id="1.20.120.1770">
    <property type="match status" value="1"/>
</dbReference>
<dbReference type="AlphaFoldDB" id="A0A336LZE9"/>
<keyword evidence="10 12" id="KW-0472">Membrane</keyword>
<feature type="transmembrane region" description="Helical" evidence="12">
    <location>
        <begin position="37"/>
        <end position="59"/>
    </location>
</feature>
<evidence type="ECO:0000256" key="1">
    <source>
        <dbReference type="ARBA" id="ARBA00001970"/>
    </source>
</evidence>
<keyword evidence="7" id="KW-0249">Electron transport</keyword>
<dbReference type="Pfam" id="PF03188">
    <property type="entry name" value="Cytochrom_B561"/>
    <property type="match status" value="1"/>
</dbReference>